<feature type="non-terminal residue" evidence="1">
    <location>
        <position position="1"/>
    </location>
</feature>
<evidence type="ECO:0000313" key="1">
    <source>
        <dbReference type="EMBL" id="GAH95580.1"/>
    </source>
</evidence>
<feature type="non-terminal residue" evidence="1">
    <location>
        <position position="38"/>
    </location>
</feature>
<dbReference type="AlphaFoldDB" id="X1KPM8"/>
<comment type="caution">
    <text evidence="1">The sequence shown here is derived from an EMBL/GenBank/DDBJ whole genome shotgun (WGS) entry which is preliminary data.</text>
</comment>
<name>X1KPM8_9ZZZZ</name>
<organism evidence="1">
    <name type="scientific">marine sediment metagenome</name>
    <dbReference type="NCBI Taxonomy" id="412755"/>
    <lineage>
        <taxon>unclassified sequences</taxon>
        <taxon>metagenomes</taxon>
        <taxon>ecological metagenomes</taxon>
    </lineage>
</organism>
<accession>X1KPM8</accession>
<sequence>GQTFIVMAYIEGQNLKDRFKSGQMLEVDRLLVILPDRI</sequence>
<proteinExistence type="predicted"/>
<protein>
    <submittedName>
        <fullName evidence="1">Uncharacterized protein</fullName>
    </submittedName>
</protein>
<reference evidence="1" key="1">
    <citation type="journal article" date="2014" name="Front. Microbiol.">
        <title>High frequency of phylogenetically diverse reductive dehalogenase-homologous genes in deep subseafloor sedimentary metagenomes.</title>
        <authorList>
            <person name="Kawai M."/>
            <person name="Futagami T."/>
            <person name="Toyoda A."/>
            <person name="Takaki Y."/>
            <person name="Nishi S."/>
            <person name="Hori S."/>
            <person name="Arai W."/>
            <person name="Tsubouchi T."/>
            <person name="Morono Y."/>
            <person name="Uchiyama I."/>
            <person name="Ito T."/>
            <person name="Fujiyama A."/>
            <person name="Inagaki F."/>
            <person name="Takami H."/>
        </authorList>
    </citation>
    <scope>NUCLEOTIDE SEQUENCE</scope>
    <source>
        <strain evidence="1">Expedition CK06-06</strain>
    </source>
</reference>
<dbReference type="EMBL" id="BARU01049701">
    <property type="protein sequence ID" value="GAH95580.1"/>
    <property type="molecule type" value="Genomic_DNA"/>
</dbReference>
<gene>
    <name evidence="1" type="ORF">S03H2_72979</name>
</gene>